<evidence type="ECO:0000256" key="3">
    <source>
        <dbReference type="ARBA" id="ARBA00022771"/>
    </source>
</evidence>
<keyword evidence="7" id="KW-0648">Protein biosynthesis</keyword>
<evidence type="ECO:0000256" key="4">
    <source>
        <dbReference type="ARBA" id="ARBA00022833"/>
    </source>
</evidence>
<proteinExistence type="inferred from homology"/>
<dbReference type="PANTHER" id="PTHR11477">
    <property type="entry name" value="TRANSCRIPTION FACTOR S-II ZINC FINGER DOMAIN-CONTAINING PROTEIN"/>
    <property type="match status" value="1"/>
</dbReference>
<dbReference type="GO" id="GO:0006351">
    <property type="term" value="P:DNA-templated transcription"/>
    <property type="evidence" value="ECO:0007669"/>
    <property type="project" value="InterPro"/>
</dbReference>
<dbReference type="PANTHER" id="PTHR11477:SF0">
    <property type="entry name" value="IP08861P-RELATED"/>
    <property type="match status" value="1"/>
</dbReference>
<dbReference type="PROSITE" id="PS51133">
    <property type="entry name" value="ZF_TFIIS_2"/>
    <property type="match status" value="1"/>
</dbReference>
<dbReference type="Gene3D" id="2.20.25.10">
    <property type="match status" value="1"/>
</dbReference>
<dbReference type="InterPro" id="IPR001222">
    <property type="entry name" value="Znf_TFIIS"/>
</dbReference>
<keyword evidence="2" id="KW-0479">Metal-binding</keyword>
<dbReference type="SMART" id="SM00440">
    <property type="entry name" value="ZnF_C2C2"/>
    <property type="match status" value="1"/>
</dbReference>
<evidence type="ECO:0000256" key="5">
    <source>
        <dbReference type="PROSITE-ProRule" id="PRU00472"/>
    </source>
</evidence>
<name>A0AB39JEV1_9VIRU</name>
<dbReference type="PROSITE" id="PS00466">
    <property type="entry name" value="ZF_TFIIS_1"/>
    <property type="match status" value="1"/>
</dbReference>
<keyword evidence="7" id="KW-0251">Elongation factor</keyword>
<keyword evidence="3 5" id="KW-0863">Zinc-finger</keyword>
<accession>A0AB39JEV1</accession>
<dbReference type="InterPro" id="IPR035100">
    <property type="entry name" value="TF_IIS-typ"/>
</dbReference>
<evidence type="ECO:0000259" key="6">
    <source>
        <dbReference type="PROSITE" id="PS51133"/>
    </source>
</evidence>
<keyword evidence="4" id="KW-0862">Zinc</keyword>
<dbReference type="EMBL" id="PP542043">
    <property type="protein sequence ID" value="XDO02206.1"/>
    <property type="molecule type" value="Genomic_DNA"/>
</dbReference>
<sequence length="171" mass="20486">MNIKEVNNPELFRKNIKDYVFKIINDENKSTNIEKSIYNYSVLTATKHKIIKKWSNKYFVLIYINKFKIIFHNLKNDKIIENIENNKINSKKIAFLSHIELLPEKWENKLKEKNLRIENKYFPKVEASTDNFTCSKCKSKKCTYYQLQTRSADEPMTTFVSCTYCGNRWKC</sequence>
<dbReference type="PIRSF" id="PIRSF006704">
    <property type="entry name" value="TF_IIS"/>
    <property type="match status" value="1"/>
</dbReference>
<feature type="domain" description="TFIIS-type" evidence="6">
    <location>
        <begin position="130"/>
        <end position="170"/>
    </location>
</feature>
<evidence type="ECO:0000313" key="7">
    <source>
        <dbReference type="EMBL" id="XDO02206.1"/>
    </source>
</evidence>
<dbReference type="SUPFAM" id="SSF57783">
    <property type="entry name" value="Zinc beta-ribbon"/>
    <property type="match status" value="1"/>
</dbReference>
<dbReference type="GO" id="GO:0003676">
    <property type="term" value="F:nucleic acid binding"/>
    <property type="evidence" value="ECO:0007669"/>
    <property type="project" value="InterPro"/>
</dbReference>
<organism evidence="7">
    <name type="scientific">Florenciella sp. virus SA2</name>
    <dbReference type="NCBI Taxonomy" id="3240092"/>
    <lineage>
        <taxon>Viruses</taxon>
    </lineage>
</organism>
<dbReference type="GO" id="GO:0008270">
    <property type="term" value="F:zinc ion binding"/>
    <property type="evidence" value="ECO:0007669"/>
    <property type="project" value="UniProtKB-KW"/>
</dbReference>
<dbReference type="Pfam" id="PF01096">
    <property type="entry name" value="Zn_ribbon_TFIIS"/>
    <property type="match status" value="1"/>
</dbReference>
<reference evidence="7" key="1">
    <citation type="submission" date="2024-03" db="EMBL/GenBank/DDBJ databases">
        <title>Eukaryotic viruses encode the ribosomal protein eL40.</title>
        <authorList>
            <person name="Thomy J."/>
            <person name="Schvarcz C.R."/>
            <person name="McBeain K.A."/>
            <person name="Edwards K.F."/>
            <person name="Steward G.F."/>
        </authorList>
    </citation>
    <scope>NUCLEOTIDE SEQUENCE</scope>
    <source>
        <strain evidence="7">FloV-SA2</strain>
    </source>
</reference>
<evidence type="ECO:0000256" key="2">
    <source>
        <dbReference type="ARBA" id="ARBA00022723"/>
    </source>
</evidence>
<comment type="similarity">
    <text evidence="1">Belongs to the TFS-II family.</text>
</comment>
<evidence type="ECO:0000256" key="1">
    <source>
        <dbReference type="ARBA" id="ARBA00009647"/>
    </source>
</evidence>
<protein>
    <submittedName>
        <fullName evidence="7">Transcription Elongation Factor Tfiis C Domain-Containing Protein</fullName>
    </submittedName>
</protein>
<dbReference type="CDD" id="cd13749">
    <property type="entry name" value="Zn-ribbon_TFIIS"/>
    <property type="match status" value="1"/>
</dbReference>
<gene>
    <name evidence="7" type="ORF">FloV-SA2_00388</name>
</gene>